<feature type="domain" description="OmpR/PhoB-type" evidence="4">
    <location>
        <begin position="1"/>
        <end position="95"/>
    </location>
</feature>
<dbReference type="SMART" id="SM00862">
    <property type="entry name" value="Trans_reg_C"/>
    <property type="match status" value="1"/>
</dbReference>
<dbReference type="InterPro" id="IPR001867">
    <property type="entry name" value="OmpR/PhoB-type_DNA-bd"/>
</dbReference>
<organism evidence="5 6">
    <name type="scientific">Pseudoalteromonas ulvae</name>
    <dbReference type="NCBI Taxonomy" id="107327"/>
    <lineage>
        <taxon>Bacteria</taxon>
        <taxon>Pseudomonadati</taxon>
        <taxon>Pseudomonadota</taxon>
        <taxon>Gammaproteobacteria</taxon>
        <taxon>Alteromonadales</taxon>
        <taxon>Pseudoalteromonadaceae</taxon>
        <taxon>Pseudoalteromonas</taxon>
    </lineage>
</organism>
<comment type="caution">
    <text evidence="5">The sequence shown here is derived from an EMBL/GenBank/DDBJ whole genome shotgun (WGS) entry which is preliminary data.</text>
</comment>
<reference evidence="5 6" key="1">
    <citation type="submission" date="2017-02" db="EMBL/GenBank/DDBJ databases">
        <title>Pseudoalteromonas ulvae TC14 Genome.</title>
        <authorList>
            <person name="Molmeret M."/>
        </authorList>
    </citation>
    <scope>NUCLEOTIDE SEQUENCE [LARGE SCALE GENOMIC DNA]</scope>
    <source>
        <strain evidence="5">TC14</strain>
    </source>
</reference>
<sequence>MIDINGIHINLATGELYHGDEVTLLEPKVIEVLRVLYHAKGELVSQQTLLDTVWPNTFVAPNALQRCITQLRKHLQDTDKSVIETFPKRGYRLKITPVTINPRRKRPAYLFASTALIIFGGLIFTYIVWPTSSSLRPTVLSLTPLTYEHQPEQQGTANNQYLVYVKHDETHATLISQDRQTKTITELHQAHNFFGHASFAKHNNRVLISEQVIINDEKCSQIVEVPLQRNAAVKVVSPCLSSTIKQVHWLNEHDALYLSDNALYLLDLSQQKTQKLAPLSTDLMSISQISVDQNRWVIAGQNKELHHFLWFYDVDAAYTPTLQAQTAVNYDVNLASMPIALNANTWLQSHSNTLYFYCNNALCHQQTLYTQANITLTGSLSPSTLLATSELKDVDITAKHWQNNTWQTQPFTNSDFPDQDAQFQPFGHAIAFLSSRSGQQQIWLHDLQGDQQLTFAAPVSNFVWQSNGKALWFVSGAHVYQLSLTGQITPYFQNTSVSQLMQHVQSDGAPWLLASSELDNTLIALDLTTGQVKQLTEQPIAWAQATGPEVIYLASFDEPFIKRLQQLSLTPIKSLATTQLQWRFYLRDNQLYIPDKQRSIWQYDLTTERITQLGQYNQATHLATDFNVHPIRLLSNTDVASRTHLVAIELSSPVL</sequence>
<dbReference type="OrthoDB" id="5693682at2"/>
<dbReference type="GO" id="GO:0006355">
    <property type="term" value="P:regulation of DNA-templated transcription"/>
    <property type="evidence" value="ECO:0007669"/>
    <property type="project" value="InterPro"/>
</dbReference>
<dbReference type="InterPro" id="IPR011042">
    <property type="entry name" value="6-blade_b-propeller_TolB-like"/>
</dbReference>
<evidence type="ECO:0000256" key="1">
    <source>
        <dbReference type="ARBA" id="ARBA00023125"/>
    </source>
</evidence>
<keyword evidence="3" id="KW-0472">Membrane</keyword>
<proteinExistence type="predicted"/>
<dbReference type="SUPFAM" id="SSF46894">
    <property type="entry name" value="C-terminal effector domain of the bipartite response regulators"/>
    <property type="match status" value="1"/>
</dbReference>
<feature type="transmembrane region" description="Helical" evidence="3">
    <location>
        <begin position="108"/>
        <end position="129"/>
    </location>
</feature>
<dbReference type="Gene3D" id="2.120.10.30">
    <property type="entry name" value="TolB, C-terminal domain"/>
    <property type="match status" value="1"/>
</dbReference>
<keyword evidence="3" id="KW-0812">Transmembrane</keyword>
<dbReference type="Gene3D" id="1.10.10.10">
    <property type="entry name" value="Winged helix-like DNA-binding domain superfamily/Winged helix DNA-binding domain"/>
    <property type="match status" value="1"/>
</dbReference>
<dbReference type="Proteomes" id="UP000194841">
    <property type="component" value="Unassembled WGS sequence"/>
</dbReference>
<gene>
    <name evidence="5" type="ORF">B1199_03185</name>
</gene>
<dbReference type="RefSeq" id="WP_086742680.1">
    <property type="nucleotide sequence ID" value="NZ_MWPV01000001.1"/>
</dbReference>
<dbReference type="GO" id="GO:0000160">
    <property type="term" value="P:phosphorelay signal transduction system"/>
    <property type="evidence" value="ECO:0007669"/>
    <property type="project" value="InterPro"/>
</dbReference>
<evidence type="ECO:0000313" key="6">
    <source>
        <dbReference type="Proteomes" id="UP000194841"/>
    </source>
</evidence>
<dbReference type="Pfam" id="PF00486">
    <property type="entry name" value="Trans_reg_C"/>
    <property type="match status" value="1"/>
</dbReference>
<feature type="DNA-binding region" description="OmpR/PhoB-type" evidence="2">
    <location>
        <begin position="1"/>
        <end position="95"/>
    </location>
</feature>
<evidence type="ECO:0000313" key="5">
    <source>
        <dbReference type="EMBL" id="OUL59287.1"/>
    </source>
</evidence>
<dbReference type="EMBL" id="MWPV01000001">
    <property type="protein sequence ID" value="OUL59287.1"/>
    <property type="molecule type" value="Genomic_DNA"/>
</dbReference>
<dbReference type="GO" id="GO:0003677">
    <property type="term" value="F:DNA binding"/>
    <property type="evidence" value="ECO:0007669"/>
    <property type="project" value="UniProtKB-UniRule"/>
</dbReference>
<keyword evidence="3" id="KW-1133">Transmembrane helix</keyword>
<evidence type="ECO:0000259" key="4">
    <source>
        <dbReference type="PROSITE" id="PS51755"/>
    </source>
</evidence>
<dbReference type="AlphaFoldDB" id="A0A244CUJ9"/>
<accession>A0A244CUJ9</accession>
<dbReference type="PROSITE" id="PS51755">
    <property type="entry name" value="OMPR_PHOB"/>
    <property type="match status" value="1"/>
</dbReference>
<dbReference type="SUPFAM" id="SSF69304">
    <property type="entry name" value="Tricorn protease N-terminal domain"/>
    <property type="match status" value="1"/>
</dbReference>
<dbReference type="InterPro" id="IPR016032">
    <property type="entry name" value="Sig_transdc_resp-reg_C-effctor"/>
</dbReference>
<dbReference type="CDD" id="cd00383">
    <property type="entry name" value="trans_reg_C"/>
    <property type="match status" value="1"/>
</dbReference>
<evidence type="ECO:0000256" key="2">
    <source>
        <dbReference type="PROSITE-ProRule" id="PRU01091"/>
    </source>
</evidence>
<evidence type="ECO:0000256" key="3">
    <source>
        <dbReference type="SAM" id="Phobius"/>
    </source>
</evidence>
<keyword evidence="1 2" id="KW-0238">DNA-binding</keyword>
<protein>
    <recommendedName>
        <fullName evidence="4">OmpR/PhoB-type domain-containing protein</fullName>
    </recommendedName>
</protein>
<dbReference type="InterPro" id="IPR036388">
    <property type="entry name" value="WH-like_DNA-bd_sf"/>
</dbReference>
<keyword evidence="6" id="KW-1185">Reference proteome</keyword>
<name>A0A244CUJ9_PSEDV</name>